<feature type="transmembrane region" description="Helical" evidence="6">
    <location>
        <begin position="75"/>
        <end position="95"/>
    </location>
</feature>
<feature type="transmembrane region" description="Helical" evidence="6">
    <location>
        <begin position="21"/>
        <end position="39"/>
    </location>
</feature>
<protein>
    <recommendedName>
        <fullName evidence="9">Polysaccharide biosynthesis protein C-terminal domain-containing protein</fullName>
    </recommendedName>
</protein>
<evidence type="ECO:0008006" key="9">
    <source>
        <dbReference type="Google" id="ProtNLM"/>
    </source>
</evidence>
<keyword evidence="4 6" id="KW-1133">Transmembrane helix</keyword>
<dbReference type="GO" id="GO:0042910">
    <property type="term" value="F:xenobiotic transmembrane transporter activity"/>
    <property type="evidence" value="ECO:0007669"/>
    <property type="project" value="InterPro"/>
</dbReference>
<evidence type="ECO:0000256" key="1">
    <source>
        <dbReference type="ARBA" id="ARBA00004141"/>
    </source>
</evidence>
<dbReference type="EMBL" id="AP019514">
    <property type="protein sequence ID" value="BBI64090.1"/>
    <property type="molecule type" value="Genomic_DNA"/>
</dbReference>
<comment type="subcellular location">
    <subcellularLocation>
        <location evidence="1">Membrane</location>
        <topology evidence="1">Multi-pass membrane protein</topology>
    </subcellularLocation>
</comment>
<feature type="transmembrane region" description="Helical" evidence="6">
    <location>
        <begin position="45"/>
        <end position="68"/>
    </location>
</feature>
<dbReference type="KEGG" id="hsr:HSBAA_53960"/>
<organism evidence="7 8">
    <name type="scientific">Vreelandella sulfidaeris</name>
    <dbReference type="NCBI Taxonomy" id="115553"/>
    <lineage>
        <taxon>Bacteria</taxon>
        <taxon>Pseudomonadati</taxon>
        <taxon>Pseudomonadota</taxon>
        <taxon>Gammaproteobacteria</taxon>
        <taxon>Oceanospirillales</taxon>
        <taxon>Halomonadaceae</taxon>
        <taxon>Vreelandella</taxon>
    </lineage>
</organism>
<accession>A0A455UCY0</accession>
<evidence type="ECO:0000256" key="4">
    <source>
        <dbReference type="ARBA" id="ARBA00022989"/>
    </source>
</evidence>
<dbReference type="Proteomes" id="UP000320231">
    <property type="component" value="Chromosome"/>
</dbReference>
<name>A0A455UCY0_9GAMM</name>
<dbReference type="PANTHER" id="PTHR42893:SF46">
    <property type="entry name" value="PROTEIN DETOXIFICATION 44, CHLOROPLASTIC"/>
    <property type="match status" value="1"/>
</dbReference>
<dbReference type="InterPro" id="IPR044644">
    <property type="entry name" value="DinF-like"/>
</dbReference>
<evidence type="ECO:0000256" key="2">
    <source>
        <dbReference type="ARBA" id="ARBA00010199"/>
    </source>
</evidence>
<dbReference type="InterPro" id="IPR002528">
    <property type="entry name" value="MATE_fam"/>
</dbReference>
<evidence type="ECO:0000256" key="5">
    <source>
        <dbReference type="ARBA" id="ARBA00023136"/>
    </source>
</evidence>
<keyword evidence="3 6" id="KW-0812">Transmembrane</keyword>
<dbReference type="AlphaFoldDB" id="A0A455UCY0"/>
<dbReference type="GO" id="GO:0005886">
    <property type="term" value="C:plasma membrane"/>
    <property type="evidence" value="ECO:0007669"/>
    <property type="project" value="TreeGrafter"/>
</dbReference>
<keyword evidence="5 6" id="KW-0472">Membrane</keyword>
<evidence type="ECO:0000256" key="6">
    <source>
        <dbReference type="SAM" id="Phobius"/>
    </source>
</evidence>
<reference evidence="7 8" key="1">
    <citation type="journal article" date="2019" name="Microbiol. Resour. Announc.">
        <title>Complete Genome Sequence of Halomonas sulfidaeris Strain Esulfide1 Isolated from a Metal Sulfide Rock at a Depth of 2,200 Meters, Obtained Using Nanopore Sequencing.</title>
        <authorList>
            <person name="Saito M."/>
            <person name="Nishigata A."/>
            <person name="Galipon J."/>
            <person name="Arakawa K."/>
        </authorList>
    </citation>
    <scope>NUCLEOTIDE SEQUENCE [LARGE SCALE GENOMIC DNA]</scope>
    <source>
        <strain evidence="7 8">ATCC BAA-803</strain>
    </source>
</reference>
<proteinExistence type="inferred from homology"/>
<sequence length="151" mass="17018">MAVRWQRRGHQLAREYAQIRLWSAPAVLANYAILGWFLGQQNSRVTLMILLLTNSVNIVLDLWFVVGLDMNSNGVAWASVIADYTALAFGSYLVLRQLVSLEGQFLRERLLALTAYTALFNVNANLFVRTLGLLFAMAFFTAQGARQGIRY</sequence>
<evidence type="ECO:0000313" key="8">
    <source>
        <dbReference type="Proteomes" id="UP000320231"/>
    </source>
</evidence>
<dbReference type="PANTHER" id="PTHR42893">
    <property type="entry name" value="PROTEIN DETOXIFICATION 44, CHLOROPLASTIC-RELATED"/>
    <property type="match status" value="1"/>
</dbReference>
<feature type="transmembrane region" description="Helical" evidence="6">
    <location>
        <begin position="115"/>
        <end position="140"/>
    </location>
</feature>
<comment type="similarity">
    <text evidence="2">Belongs to the multi antimicrobial extrusion (MATE) (TC 2.A.66.1) family.</text>
</comment>
<evidence type="ECO:0000313" key="7">
    <source>
        <dbReference type="EMBL" id="BBI64090.1"/>
    </source>
</evidence>
<dbReference type="GO" id="GO:0015297">
    <property type="term" value="F:antiporter activity"/>
    <property type="evidence" value="ECO:0007669"/>
    <property type="project" value="InterPro"/>
</dbReference>
<gene>
    <name evidence="7" type="ORF">HSBAA_53960</name>
</gene>
<dbReference type="Pfam" id="PF01554">
    <property type="entry name" value="MatE"/>
    <property type="match status" value="1"/>
</dbReference>
<evidence type="ECO:0000256" key="3">
    <source>
        <dbReference type="ARBA" id="ARBA00022692"/>
    </source>
</evidence>